<accession>A0A811JS64</accession>
<comment type="caution">
    <text evidence="2">The sequence shown here is derived from an EMBL/GenBank/DDBJ whole genome shotgun (WGS) entry which is preliminary data.</text>
</comment>
<feature type="region of interest" description="Disordered" evidence="1">
    <location>
        <begin position="1034"/>
        <end position="1062"/>
    </location>
</feature>
<dbReference type="Proteomes" id="UP000614601">
    <property type="component" value="Unassembled WGS sequence"/>
</dbReference>
<keyword evidence="3" id="KW-1185">Reference proteome</keyword>
<feature type="compositionally biased region" description="Basic and acidic residues" evidence="1">
    <location>
        <begin position="1007"/>
        <end position="1017"/>
    </location>
</feature>
<feature type="region of interest" description="Disordered" evidence="1">
    <location>
        <begin position="1212"/>
        <end position="1243"/>
    </location>
</feature>
<feature type="compositionally biased region" description="Polar residues" evidence="1">
    <location>
        <begin position="1212"/>
        <end position="1234"/>
    </location>
</feature>
<dbReference type="EMBL" id="CAJFCW020000001">
    <property type="protein sequence ID" value="CAG9080460.1"/>
    <property type="molecule type" value="Genomic_DNA"/>
</dbReference>
<feature type="region of interest" description="Disordered" evidence="1">
    <location>
        <begin position="166"/>
        <end position="193"/>
    </location>
</feature>
<sequence length="1243" mass="141260">MNPNERLKNIIRNEFSVSNTQKLEEYEEELYDVIDSLIQEFSRNESFSSYLDDLIFEQKLKAANAFLAGSSTLPCSSSQSSVSVASTSAASSVFNVKDDGLNEVRKKAEDLFKTEQSVPSETDSAYYGFTGETEGLQTGEDVSETQKKAEDLFKVGGTSCDVVSSSVDDVKDDGKMSHEAKSQKKDKNVSKSTLSASDNCEASTCSKSVMIEEKKKPESKAQKKAEEIVKKTSPFLISFHYVSNVNAVSSKKLANNVTKGWVIVTVTPNVVVKVKDCDVLTVPVGTVGNLFNILKNSKLEKKTKNIVLFLNNNVVSNKLNGGVRSVINKIQEYHKHISSSANLYVTETVIPKSAPKDDPLFWFNSLAVSEFTNGLKSMKIMKFMDSDENVEYSEEKIARAFVLSLIEVRGQWLKKNAKNQSKEVKDKELKPKMKNDITSKVKQVGNEQKASKVKPVLKGKVANVDTKLTRRQKAGMWQKMAEKNGNTIFIWAQLPKPTEIWPEESKNFEFILIVAGHQAPPKLNGVYTLMFPYLPLPDFLFYVTLMISQRKRKSHYIIAPNPQWYFGDKMADNNWISTLILRLSQLYNNLHIPPFRYLHLLGYPTDPQDMKFSGRLGNFNVICQNMLEKFEFTDTTVFLPPNLKPESVERPDLNESVLLLNELGTDVLVKAVQYVKDNVRKDVMILCPDDELEEEVVNIVSIKYKKKRKQEQESAEVVLKDVPVVYQLEKTVQNVEPKSDEEFHSQCELPTSQPQSPVIRKSTPAINLKRRFLLSKPSVQGTVKDNTTIKPEMAKPEPVKAETSITEKVVLKTEAEETLEDYEIEGRVLADGNINLPNVDIEEEKVKLMFNQVLHVHPLLLAARFKLEYVKNNGEIFKVYQGHYNMFRSVSDYFNVPTEALKDDQKLGESVIEALRRFSDFGLKELGNRFKNEIRTYEHLMTLWEAPDAFAGVILNVEFIRLFGHGISMSVPQREEKERRIRERDEQKLRETLRKMRPGPLPTKSFENNKGKSSEEKATIKGCDTECMKTKVEDTQKGKLEEHKEEKRPKLEEHVSNTKLPERTIKKPEVQENNHIQRFDTHAAVIRMCSVVTDIEMGISFKIYCNRSPIKGVVLKLLRVFNPIRADQLVLTKDDSTLGNALKLAVCSMAKERIEHIGRAFKLEFHAVEIPNMTSTHYAKINSLTDKEAGEHFFNFILPDLKFPERYETINTSPLQTAKPSTSQPQRTSKTADQADSKQCMVM</sequence>
<evidence type="ECO:0000313" key="2">
    <source>
        <dbReference type="EMBL" id="CAD5206089.1"/>
    </source>
</evidence>
<proteinExistence type="predicted"/>
<organism evidence="2 3">
    <name type="scientific">Bursaphelenchus okinawaensis</name>
    <dbReference type="NCBI Taxonomy" id="465554"/>
    <lineage>
        <taxon>Eukaryota</taxon>
        <taxon>Metazoa</taxon>
        <taxon>Ecdysozoa</taxon>
        <taxon>Nematoda</taxon>
        <taxon>Chromadorea</taxon>
        <taxon>Rhabditida</taxon>
        <taxon>Tylenchina</taxon>
        <taxon>Tylenchomorpha</taxon>
        <taxon>Aphelenchoidea</taxon>
        <taxon>Aphelenchoididae</taxon>
        <taxon>Bursaphelenchus</taxon>
    </lineage>
</organism>
<feature type="region of interest" description="Disordered" evidence="1">
    <location>
        <begin position="996"/>
        <end position="1017"/>
    </location>
</feature>
<evidence type="ECO:0000313" key="3">
    <source>
        <dbReference type="Proteomes" id="UP000614601"/>
    </source>
</evidence>
<dbReference type="AlphaFoldDB" id="A0A811JS64"/>
<feature type="compositionally biased region" description="Basic and acidic residues" evidence="1">
    <location>
        <begin position="168"/>
        <end position="189"/>
    </location>
</feature>
<evidence type="ECO:0000256" key="1">
    <source>
        <dbReference type="SAM" id="MobiDB-lite"/>
    </source>
</evidence>
<name>A0A811JS64_9BILA</name>
<gene>
    <name evidence="2" type="ORF">BOKJ2_LOCUS773</name>
</gene>
<dbReference type="Proteomes" id="UP000783686">
    <property type="component" value="Unassembled WGS sequence"/>
</dbReference>
<protein>
    <submittedName>
        <fullName evidence="2">Uncharacterized protein</fullName>
    </submittedName>
</protein>
<dbReference type="EMBL" id="CAJFDH010000001">
    <property type="protein sequence ID" value="CAD5206089.1"/>
    <property type="molecule type" value="Genomic_DNA"/>
</dbReference>
<reference evidence="2" key="1">
    <citation type="submission" date="2020-09" db="EMBL/GenBank/DDBJ databases">
        <authorList>
            <person name="Kikuchi T."/>
        </authorList>
    </citation>
    <scope>NUCLEOTIDE SEQUENCE</scope>
    <source>
        <strain evidence="2">SH1</strain>
    </source>
</reference>